<gene>
    <name evidence="10" type="ORF">ACFP2T_08160</name>
</gene>
<keyword evidence="3" id="KW-0547">Nucleotide-binding</keyword>
<evidence type="ECO:0000313" key="11">
    <source>
        <dbReference type="Proteomes" id="UP001596203"/>
    </source>
</evidence>
<evidence type="ECO:0000256" key="3">
    <source>
        <dbReference type="ARBA" id="ARBA00022741"/>
    </source>
</evidence>
<evidence type="ECO:0000256" key="4">
    <source>
        <dbReference type="ARBA" id="ARBA00022840"/>
    </source>
</evidence>
<reference evidence="11" key="1">
    <citation type="journal article" date="2019" name="Int. J. Syst. Evol. Microbiol.">
        <title>The Global Catalogue of Microorganisms (GCM) 10K type strain sequencing project: providing services to taxonomists for standard genome sequencing and annotation.</title>
        <authorList>
            <consortium name="The Broad Institute Genomics Platform"/>
            <consortium name="The Broad Institute Genome Sequencing Center for Infectious Disease"/>
            <person name="Wu L."/>
            <person name="Ma J."/>
        </authorList>
    </citation>
    <scope>NUCLEOTIDE SEQUENCE [LARGE SCALE GENOMIC DNA]</scope>
    <source>
        <strain evidence="11">ZS-35-S2</strain>
    </source>
</reference>
<evidence type="ECO:0000256" key="2">
    <source>
        <dbReference type="ARBA" id="ARBA00022692"/>
    </source>
</evidence>
<dbReference type="PROSITE" id="PS50929">
    <property type="entry name" value="ABC_TM1F"/>
    <property type="match status" value="1"/>
</dbReference>
<keyword evidence="5 7" id="KW-1133">Transmembrane helix</keyword>
<keyword evidence="6 7" id="KW-0472">Membrane</keyword>
<evidence type="ECO:0000256" key="6">
    <source>
        <dbReference type="ARBA" id="ARBA00023136"/>
    </source>
</evidence>
<dbReference type="EMBL" id="JBHSPR010000007">
    <property type="protein sequence ID" value="MFC6016167.1"/>
    <property type="molecule type" value="Genomic_DNA"/>
</dbReference>
<proteinExistence type="predicted"/>
<accession>A0ABW1K4G2</accession>
<feature type="domain" description="ABC transporter" evidence="8">
    <location>
        <begin position="356"/>
        <end position="596"/>
    </location>
</feature>
<keyword evidence="2 7" id="KW-0812">Transmembrane</keyword>
<evidence type="ECO:0000256" key="5">
    <source>
        <dbReference type="ARBA" id="ARBA00022989"/>
    </source>
</evidence>
<dbReference type="SUPFAM" id="SSF52540">
    <property type="entry name" value="P-loop containing nucleoside triphosphate hydrolases"/>
    <property type="match status" value="1"/>
</dbReference>
<dbReference type="GO" id="GO:0005524">
    <property type="term" value="F:ATP binding"/>
    <property type="evidence" value="ECO:0007669"/>
    <property type="project" value="UniProtKB-KW"/>
</dbReference>
<protein>
    <submittedName>
        <fullName evidence="10">ABC transporter ATP-binding protein</fullName>
    </submittedName>
</protein>
<keyword evidence="4 10" id="KW-0067">ATP-binding</keyword>
<evidence type="ECO:0000313" key="10">
    <source>
        <dbReference type="EMBL" id="MFC6016167.1"/>
    </source>
</evidence>
<dbReference type="SUPFAM" id="SSF90123">
    <property type="entry name" value="ABC transporter transmembrane region"/>
    <property type="match status" value="1"/>
</dbReference>
<evidence type="ECO:0000259" key="8">
    <source>
        <dbReference type="PROSITE" id="PS50893"/>
    </source>
</evidence>
<dbReference type="PANTHER" id="PTHR24221:SF646">
    <property type="entry name" value="HAEMOLYSIN SECRETION ATP-BINDING PROTEIN"/>
    <property type="match status" value="1"/>
</dbReference>
<dbReference type="SMART" id="SM00382">
    <property type="entry name" value="AAA"/>
    <property type="match status" value="1"/>
</dbReference>
<feature type="domain" description="ABC transmembrane type-1" evidence="9">
    <location>
        <begin position="35"/>
        <end position="310"/>
    </location>
</feature>
<keyword evidence="11" id="KW-1185">Reference proteome</keyword>
<organism evidence="10 11">
    <name type="scientific">Plantactinospora solaniradicis</name>
    <dbReference type="NCBI Taxonomy" id="1723736"/>
    <lineage>
        <taxon>Bacteria</taxon>
        <taxon>Bacillati</taxon>
        <taxon>Actinomycetota</taxon>
        <taxon>Actinomycetes</taxon>
        <taxon>Micromonosporales</taxon>
        <taxon>Micromonosporaceae</taxon>
        <taxon>Plantactinospora</taxon>
    </lineage>
</organism>
<dbReference type="InterPro" id="IPR003593">
    <property type="entry name" value="AAA+_ATPase"/>
</dbReference>
<dbReference type="InterPro" id="IPR036640">
    <property type="entry name" value="ABC1_TM_sf"/>
</dbReference>
<name>A0ABW1K4G2_9ACTN</name>
<dbReference type="PANTHER" id="PTHR24221">
    <property type="entry name" value="ATP-BINDING CASSETTE SUB-FAMILY B"/>
    <property type="match status" value="1"/>
</dbReference>
<sequence>MNPADVQRPRGARATLRLIAAAIRLVWASGRRDFILVIVLQLLQAAGVFLIILQLQQMFSGLIEANSGGSAEGLAINLVLFIAANVLMGVASVIVNNRRQIIGERVTMYVCGEILKVACLAELDDFDDSDFHDRLQRSAINAVNRPMRLVQSMIDIGRNVFVLGSIWAALVVLQPWIAACMLLVVVPVWIGGTRVGEHYFTFVLRMIPRDRSRIYLFQLLTMRDPAKEIRAFNLAQYLATRWRESMVERIGELALTLRRQLRSSLISTFGSNLVLALAAVGLILLNRGGVLTLAETAVVAGALLLFSQRLLAAVVETNMFFESAPLVSDLNDFLALEPGLVKHRSGTDFKGPFHRIEVDDVSFQYRDADRNALDHVSLKINAGEVVALVGENGSGKTTLAKLIAGLYSPRQGAIKVDGTDLSELDLNAWRQSVAVLFQDFIRYALTAVDNIHLGSIAREPDLADIRVAARAAGADEFLATLPEGYDTILSPQFGKGLDLSLGQWQRVALARAFFRDVPLVILDEPSASLDARAERALFDSVRDLYEDKTVLLISHRFSTVRTADRILVLEDGKIVEQGSHTELMALDGLYAELFSIQASAFIEEDLEESVELPQPVDR</sequence>
<dbReference type="Gene3D" id="3.40.50.300">
    <property type="entry name" value="P-loop containing nucleotide triphosphate hydrolases"/>
    <property type="match status" value="1"/>
</dbReference>
<dbReference type="InterPro" id="IPR039421">
    <property type="entry name" value="Type_1_exporter"/>
</dbReference>
<dbReference type="PROSITE" id="PS00211">
    <property type="entry name" value="ABC_TRANSPORTER_1"/>
    <property type="match status" value="1"/>
</dbReference>
<feature type="transmembrane region" description="Helical" evidence="7">
    <location>
        <begin position="75"/>
        <end position="95"/>
    </location>
</feature>
<dbReference type="InterPro" id="IPR027417">
    <property type="entry name" value="P-loop_NTPase"/>
</dbReference>
<dbReference type="PROSITE" id="PS50893">
    <property type="entry name" value="ABC_TRANSPORTER_2"/>
    <property type="match status" value="1"/>
</dbReference>
<dbReference type="InterPro" id="IPR011527">
    <property type="entry name" value="ABC1_TM_dom"/>
</dbReference>
<dbReference type="RefSeq" id="WP_377419297.1">
    <property type="nucleotide sequence ID" value="NZ_JBHSPR010000007.1"/>
</dbReference>
<evidence type="ECO:0000256" key="7">
    <source>
        <dbReference type="SAM" id="Phobius"/>
    </source>
</evidence>
<feature type="transmembrane region" description="Helical" evidence="7">
    <location>
        <begin position="160"/>
        <end position="190"/>
    </location>
</feature>
<dbReference type="InterPro" id="IPR017871">
    <property type="entry name" value="ABC_transporter-like_CS"/>
</dbReference>
<comment type="subcellular location">
    <subcellularLocation>
        <location evidence="1">Cell membrane</location>
        <topology evidence="1">Multi-pass membrane protein</topology>
    </subcellularLocation>
</comment>
<feature type="transmembrane region" description="Helical" evidence="7">
    <location>
        <begin position="34"/>
        <end position="55"/>
    </location>
</feature>
<evidence type="ECO:0000259" key="9">
    <source>
        <dbReference type="PROSITE" id="PS50929"/>
    </source>
</evidence>
<feature type="transmembrane region" description="Helical" evidence="7">
    <location>
        <begin position="265"/>
        <end position="285"/>
    </location>
</feature>
<dbReference type="InterPro" id="IPR003439">
    <property type="entry name" value="ABC_transporter-like_ATP-bd"/>
</dbReference>
<dbReference type="Gene3D" id="1.20.1560.10">
    <property type="entry name" value="ABC transporter type 1, transmembrane domain"/>
    <property type="match status" value="1"/>
</dbReference>
<dbReference type="Proteomes" id="UP001596203">
    <property type="component" value="Unassembled WGS sequence"/>
</dbReference>
<comment type="caution">
    <text evidence="10">The sequence shown here is derived from an EMBL/GenBank/DDBJ whole genome shotgun (WGS) entry which is preliminary data.</text>
</comment>
<evidence type="ECO:0000256" key="1">
    <source>
        <dbReference type="ARBA" id="ARBA00004651"/>
    </source>
</evidence>
<dbReference type="Pfam" id="PF00005">
    <property type="entry name" value="ABC_tran"/>
    <property type="match status" value="1"/>
</dbReference>